<evidence type="ECO:0000313" key="5">
    <source>
        <dbReference type="EMBL" id="VUZ39305.1"/>
    </source>
</evidence>
<keyword evidence="1" id="KW-0489">Methyltransferase</keyword>
<dbReference type="GO" id="GO:0008168">
    <property type="term" value="F:methyltransferase activity"/>
    <property type="evidence" value="ECO:0007669"/>
    <property type="project" value="UniProtKB-KW"/>
</dbReference>
<dbReference type="PANTHER" id="PTHR46165:SF6">
    <property type="entry name" value="SET AND MYND DOMAIN-CONTAINING PROTEIN 4-LIKE PROTEIN"/>
    <property type="match status" value="1"/>
</dbReference>
<proteinExistence type="predicted"/>
<dbReference type="InterPro" id="IPR001214">
    <property type="entry name" value="SET_dom"/>
</dbReference>
<dbReference type="GO" id="GO:0005737">
    <property type="term" value="C:cytoplasm"/>
    <property type="evidence" value="ECO:0007669"/>
    <property type="project" value="TreeGrafter"/>
</dbReference>
<dbReference type="GO" id="GO:0032259">
    <property type="term" value="P:methylation"/>
    <property type="evidence" value="ECO:0007669"/>
    <property type="project" value="UniProtKB-KW"/>
</dbReference>
<protein>
    <recommendedName>
        <fullName evidence="4">SET domain-containing protein</fullName>
    </recommendedName>
</protein>
<name>A0A564XWA5_HYMDI</name>
<dbReference type="InterPro" id="IPR046341">
    <property type="entry name" value="SET_dom_sf"/>
</dbReference>
<evidence type="ECO:0000256" key="2">
    <source>
        <dbReference type="ARBA" id="ARBA00022679"/>
    </source>
</evidence>
<dbReference type="AlphaFoldDB" id="A0A564XWA5"/>
<dbReference type="InterPro" id="IPR011990">
    <property type="entry name" value="TPR-like_helical_dom_sf"/>
</dbReference>
<dbReference type="PANTHER" id="PTHR46165">
    <property type="entry name" value="SET AND MYND DOMAIN-CONTAINING PROTEIN 4"/>
    <property type="match status" value="1"/>
</dbReference>
<feature type="domain" description="SET" evidence="4">
    <location>
        <begin position="215"/>
        <end position="267"/>
    </location>
</feature>
<keyword evidence="2" id="KW-0808">Transferase</keyword>
<evidence type="ECO:0000256" key="1">
    <source>
        <dbReference type="ARBA" id="ARBA00022603"/>
    </source>
</evidence>
<keyword evidence="3" id="KW-0949">S-adenosyl-L-methionine</keyword>
<dbReference type="Gene3D" id="1.25.40.10">
    <property type="entry name" value="Tetratricopeptide repeat domain"/>
    <property type="match status" value="1"/>
</dbReference>
<evidence type="ECO:0000256" key="3">
    <source>
        <dbReference type="ARBA" id="ARBA00022691"/>
    </source>
</evidence>
<feature type="non-terminal residue" evidence="5">
    <location>
        <position position="417"/>
    </location>
</feature>
<keyword evidence="6" id="KW-1185">Reference proteome</keyword>
<dbReference type="SUPFAM" id="SSF82199">
    <property type="entry name" value="SET domain"/>
    <property type="match status" value="1"/>
</dbReference>
<sequence>CYYCCKRSHNLKPCSDCPHVGFCSVECNRNAKNPAELPEDGNKHIYDCQGLCPFIIFNDKSDLVHPAFNCLAKVPPNKLLDYVCSTGSYADGKGHQAFKAPDVIQRVPPTVFDSSDYSSIAFLFTGSEKRRTGCLLELTKTAVFLTYCLHLGGYSMKWFNETDIFFSEPSISNRPDIIPASWLAACMLYHLQATEINSFQTVEVVAKELFSNSPKFEEFGVSVYPTISLINHSCDPTASVLMSDKGVMIVYALESLSAGNELSITYQSYFYEKSTQERRDWLRSRYHFCCECIACRHDWDQKSVEGPERLICQKFGSFFTEDAEECPACGSQECLLIIKDLRQNVLPKLDQCLSKNICTLEESKYVSTIIDNAQKCLVKPSSLLIKLQEKHFAILSLIYCNRTIENLTFGNTSEKSN</sequence>
<dbReference type="CDD" id="cd10536">
    <property type="entry name" value="SET_SMYD4"/>
    <property type="match status" value="1"/>
</dbReference>
<reference evidence="5 6" key="1">
    <citation type="submission" date="2019-07" db="EMBL/GenBank/DDBJ databases">
        <authorList>
            <person name="Jastrzebski P J."/>
            <person name="Paukszto L."/>
            <person name="Jastrzebski P J."/>
        </authorList>
    </citation>
    <scope>NUCLEOTIDE SEQUENCE [LARGE SCALE GENOMIC DNA]</scope>
    <source>
        <strain evidence="5 6">WMS-il1</strain>
    </source>
</reference>
<dbReference type="GO" id="GO:0005634">
    <property type="term" value="C:nucleus"/>
    <property type="evidence" value="ECO:0007669"/>
    <property type="project" value="TreeGrafter"/>
</dbReference>
<evidence type="ECO:0000313" key="6">
    <source>
        <dbReference type="Proteomes" id="UP000321570"/>
    </source>
</evidence>
<gene>
    <name evidence="5" type="ORF">WMSIL1_LOCUS441</name>
</gene>
<dbReference type="InterPro" id="IPR052097">
    <property type="entry name" value="SET-MYND_domain_protein"/>
</dbReference>
<evidence type="ECO:0000259" key="4">
    <source>
        <dbReference type="Pfam" id="PF00856"/>
    </source>
</evidence>
<dbReference type="InterPro" id="IPR044421">
    <property type="entry name" value="SMYD4_SET"/>
</dbReference>
<feature type="non-terminal residue" evidence="5">
    <location>
        <position position="1"/>
    </location>
</feature>
<dbReference type="EMBL" id="CABIJS010000011">
    <property type="protein sequence ID" value="VUZ39305.1"/>
    <property type="molecule type" value="Genomic_DNA"/>
</dbReference>
<accession>A0A564XWA5</accession>
<dbReference type="Gene3D" id="2.170.270.10">
    <property type="entry name" value="SET domain"/>
    <property type="match status" value="1"/>
</dbReference>
<organism evidence="5 6">
    <name type="scientific">Hymenolepis diminuta</name>
    <name type="common">Rat tapeworm</name>
    <dbReference type="NCBI Taxonomy" id="6216"/>
    <lineage>
        <taxon>Eukaryota</taxon>
        <taxon>Metazoa</taxon>
        <taxon>Spiralia</taxon>
        <taxon>Lophotrochozoa</taxon>
        <taxon>Platyhelminthes</taxon>
        <taxon>Cestoda</taxon>
        <taxon>Eucestoda</taxon>
        <taxon>Cyclophyllidea</taxon>
        <taxon>Hymenolepididae</taxon>
        <taxon>Hymenolepis</taxon>
    </lineage>
</organism>
<dbReference type="Pfam" id="PF00856">
    <property type="entry name" value="SET"/>
    <property type="match status" value="1"/>
</dbReference>
<dbReference type="GO" id="GO:0042826">
    <property type="term" value="F:histone deacetylase binding"/>
    <property type="evidence" value="ECO:0007669"/>
    <property type="project" value="TreeGrafter"/>
</dbReference>
<dbReference type="Proteomes" id="UP000321570">
    <property type="component" value="Unassembled WGS sequence"/>
</dbReference>